<evidence type="ECO:0000259" key="1">
    <source>
        <dbReference type="Pfam" id="PF15787"/>
    </source>
</evidence>
<dbReference type="OrthoDB" id="26681at2759"/>
<dbReference type="Pfam" id="PF15787">
    <property type="entry name" value="DUF4704"/>
    <property type="match status" value="1"/>
</dbReference>
<gene>
    <name evidence="3" type="ORF">C3L33_10761</name>
</gene>
<dbReference type="InterPro" id="IPR013320">
    <property type="entry name" value="ConA-like_dom_sf"/>
</dbReference>
<feature type="domain" description="Neurobeachin alpha-solenoid region" evidence="2">
    <location>
        <begin position="685"/>
        <end position="994"/>
    </location>
</feature>
<dbReference type="InterPro" id="IPR050865">
    <property type="entry name" value="BEACH_Domain"/>
</dbReference>
<feature type="domain" description="Neurobeachin alpha-solenoid region" evidence="2">
    <location>
        <begin position="1018"/>
        <end position="1133"/>
    </location>
</feature>
<dbReference type="PANTHER" id="PTHR13743">
    <property type="entry name" value="BEIGE/BEACH-RELATED"/>
    <property type="match status" value="1"/>
</dbReference>
<name>A0A6A4LSK7_9ERIC</name>
<evidence type="ECO:0000259" key="2">
    <source>
        <dbReference type="Pfam" id="PF20425"/>
    </source>
</evidence>
<reference evidence="3 4" key="1">
    <citation type="journal article" date="2019" name="Genome Biol. Evol.">
        <title>The Rhododendron genome and chromosomal organization provide insight into shared whole-genome duplications across the heath family (Ericaceae).</title>
        <authorList>
            <person name="Soza V.L."/>
            <person name="Lindsley D."/>
            <person name="Waalkes A."/>
            <person name="Ramage E."/>
            <person name="Patwardhan R.P."/>
            <person name="Burton J.N."/>
            <person name="Adey A."/>
            <person name="Kumar A."/>
            <person name="Qiu R."/>
            <person name="Shendure J."/>
            <person name="Hall B."/>
        </authorList>
    </citation>
    <scope>NUCLEOTIDE SEQUENCE [LARGE SCALE GENOMIC DNA]</scope>
    <source>
        <strain evidence="3">RSF 1966-606</strain>
    </source>
</reference>
<accession>A0A6A4LSK7</accession>
<evidence type="ECO:0000313" key="4">
    <source>
        <dbReference type="Proteomes" id="UP000428333"/>
    </source>
</evidence>
<dbReference type="InterPro" id="IPR016024">
    <property type="entry name" value="ARM-type_fold"/>
</dbReference>
<dbReference type="InterPro" id="IPR031570">
    <property type="entry name" value="NBEA/BDCP_DUF4704"/>
</dbReference>
<feature type="domain" description="DUF4704" evidence="1">
    <location>
        <begin position="1385"/>
        <end position="1956"/>
    </location>
</feature>
<dbReference type="PANTHER" id="PTHR13743:SF112">
    <property type="entry name" value="BEACH DOMAIN-CONTAINING PROTEIN"/>
    <property type="match status" value="1"/>
</dbReference>
<sequence>MLIYHLVRSDEAILSTLWVRYESAFDKAEKRKLFYIFLKQFLVIYKNWEPVYPGQLAEVALSAASTAEYTHSNDVVIGCSTGHPTEIILTLIEEVVHVTALITELNTTAQSTTEQMGTSTSLTVTSEGLPVLDALTIVTRSIHNCRVFGYYGGIQKLAALMKGSGEKPPEESAESESGNRPWSPACCWVGPELGGAKPEGLAGTGVRRRDLGLGQEPDEFLDAFEARRRLLDHGVVFQFGCEGSVIQLKTITGALSADENLSSLILEKTRILQELLVDVVSIICHFIVLHSDVYQKAQLHSSSLEFSVSRGGGTSVDSSACLITPLSETKLHWHQKAVVLVMEAGGLNWLVVADCVSELLRVMRRLSMKEQWMDASLQYLTLRALQSALSDNPRGQNHFRSIGGLEVLLDGLGLHSNSVLRSSNAYFSEKESFGNLNNLQFLCENGRVHKFANSVCSLAFMLQEYSLCGKEGFQMLVSNSRSQNNLEYHEAEPSAQLSASFYIQHWNDYAVKLSRVLASFLLAPEDIKSQVSAGRSVIPVSSLYGELSIKWFMRALLTVFPCIRACSNQNELPSHLRIFVYTLQHYVLFAFRKVLVSSPTLLDTFRGEGVWDLIFSENFFYFRPVPTECLGKYCKYDEVFPWNLEVSSSSNSITTHLHRSEVDILQIDVISFVEFAATLSDSSHNLPECSVLLDALEQSACHPEIAGVLAKSLLRILQLSSEKTFSSLKTLDAIPRVLKVACVLAQEAKRPGNSIPSAESNIDVVPEGFDGPQSPETAQNWCKSIDTLVELFVEYLSVTDDAKSSVLHSYTCVDCLFQLFWDNGLRNQMLVHILDLMKIAPVSEEDQKAKLYLCSKYLETFTHVKERETNFSELSIELLVGMRDMLLTDQVYYQDLFRGGECFLHVVSLLNGTLDEENGEKLVLHVLKTLTCLLTSNDVSKAAFRSLVGKGYQTLQSLLLDFCQWQPSEGLLSALLDMLVDGNFDIKAGPIIKSMNSRIALHACDIASHMIIFVLSDLTQNEDVILLYLTVLQKSSDLLRHNGLNVFLQLLKDSISNRASCVRAGMLNFLLDWFSQEENDSVILKIAQLIQVTGGHSISGKDIRKIFALLRSEKVGTRQQYCSLLLTSISSMLNVKGPTAFFDLNGNDSGIVIKTPVQWPLNKGFSFSCWLRIENFPRSGTMGLFSFLTENGRGCLAVLAKDKLIYESINQKRQCVSMQVNLLRKKWHFLCIAHSIGRAFSGGSLLKCYVDGVLVSSEKCRYAKVNESMTSCMIGSKISLPPYEDENAMCSIKDSSPFLGQIGPVYMFSDAITSEQVQGIYSLGPSYMYAFLDNEIAISSDNPMPGGIFDAKDGLASKIIFGLNAQASSGRTLYNVSPLADYALDKNPFEATVMVGTQLCSRRLLQQIIYCVGGVSVFFPLFTQTELYENEEISQSGQGFLGPITKERLTAEVIEIIASVLDENLANQQQMLLLSGFSILGFLLQSVPPQQLNMETLSAFKHMFSVVANCGLSELLVRDAISNIFLNPLVWVYTVYKVQRELYMFLIQQFDNDPRLLKSLCRLPRVLDIISQFYWGSAKCQYAMGGKPLLHPITKEVLGERPSQEEIHKIRLLLLSLGEMSLRYSFFTGMPCIFASSMYSVFTVYFFNDVYADIVDLTHASLLTNLYSNMGKSRQNIAASDIKALIAFFETSQDMACIEDVLHMVIRAVSQKPLLASFLEQVDSLGGCQIFVNLLQRDSEPIRLLSLQFLGRLLVGLPSEKKGSKFFSISVGRSKFLSEGHRKISLRMQPIFSAMSDRLFRFPQTDLLCASLFDVLLGGASPKQVLQKHIQLDRQRSRGNNSQFFLPQILVLIFRFLSGCEDVAARIKVIGDLLELLDSNSSNIEALMENGWNSWLMACIRLHTLKNYQMESQVHSDTEINELSYVRNLFCVVLCYYMQSVKGGWQHLEETVNFLLLLGDKGGISYHCLLRDVYGDLMRRLIDLSSGDNIFISQPCRDNTLYLLRLIDEMLLSEIYHNIPFPTSSSELFPDFLELDSHKDLSSALYEALQGESDDHISRYQL</sequence>
<dbReference type="Proteomes" id="UP000428333">
    <property type="component" value="Linkage Group LG06"/>
</dbReference>
<dbReference type="SUPFAM" id="SSF48371">
    <property type="entry name" value="ARM repeat"/>
    <property type="match status" value="2"/>
</dbReference>
<keyword evidence="4" id="KW-1185">Reference proteome</keyword>
<comment type="caution">
    <text evidence="3">The sequence shown here is derived from an EMBL/GenBank/DDBJ whole genome shotgun (WGS) entry which is preliminary data.</text>
</comment>
<dbReference type="Pfam" id="PF13385">
    <property type="entry name" value="Laminin_G_3"/>
    <property type="match status" value="1"/>
</dbReference>
<dbReference type="Pfam" id="PF20425">
    <property type="entry name" value="Neurobeachin"/>
    <property type="match status" value="2"/>
</dbReference>
<evidence type="ECO:0000313" key="3">
    <source>
        <dbReference type="EMBL" id="KAE9457308.1"/>
    </source>
</evidence>
<proteinExistence type="predicted"/>
<dbReference type="InterPro" id="IPR046852">
    <property type="entry name" value="Neurobeachin_a-sol"/>
</dbReference>
<dbReference type="EMBL" id="QEFC01001519">
    <property type="protein sequence ID" value="KAE9457308.1"/>
    <property type="molecule type" value="Genomic_DNA"/>
</dbReference>
<protein>
    <submittedName>
        <fullName evidence="3">Uncharacterized protein</fullName>
    </submittedName>
</protein>
<dbReference type="Gene3D" id="2.60.120.200">
    <property type="match status" value="1"/>
</dbReference>
<feature type="non-terminal residue" evidence="3">
    <location>
        <position position="1"/>
    </location>
</feature>
<organism evidence="3 4">
    <name type="scientific">Rhododendron williamsianum</name>
    <dbReference type="NCBI Taxonomy" id="262921"/>
    <lineage>
        <taxon>Eukaryota</taxon>
        <taxon>Viridiplantae</taxon>
        <taxon>Streptophyta</taxon>
        <taxon>Embryophyta</taxon>
        <taxon>Tracheophyta</taxon>
        <taxon>Spermatophyta</taxon>
        <taxon>Magnoliopsida</taxon>
        <taxon>eudicotyledons</taxon>
        <taxon>Gunneridae</taxon>
        <taxon>Pentapetalae</taxon>
        <taxon>asterids</taxon>
        <taxon>Ericales</taxon>
        <taxon>Ericaceae</taxon>
        <taxon>Ericoideae</taxon>
        <taxon>Rhodoreae</taxon>
        <taxon>Rhododendron</taxon>
    </lineage>
</organism>
<dbReference type="SUPFAM" id="SSF49899">
    <property type="entry name" value="Concanavalin A-like lectins/glucanases"/>
    <property type="match status" value="1"/>
</dbReference>